<evidence type="ECO:0000256" key="2">
    <source>
        <dbReference type="ARBA" id="ARBA00006576"/>
    </source>
</evidence>
<dbReference type="CDD" id="cd01286">
    <property type="entry name" value="deoxycytidylate_deaminase"/>
    <property type="match status" value="1"/>
</dbReference>
<comment type="catalytic activity">
    <reaction evidence="9">
        <text>5-hydroxymethyl-dCMP + H2O + H(+) = 5-hydroxymethyl-dUMP + NH4(+)</text>
        <dbReference type="Rhea" id="RHEA:77175"/>
        <dbReference type="ChEBI" id="CHEBI:15377"/>
        <dbReference type="ChEBI" id="CHEBI:15378"/>
        <dbReference type="ChEBI" id="CHEBI:28938"/>
        <dbReference type="ChEBI" id="CHEBI:57962"/>
        <dbReference type="ChEBI" id="CHEBI:90409"/>
    </reaction>
    <physiologicalReaction direction="left-to-right" evidence="9">
        <dbReference type="Rhea" id="RHEA:77176"/>
    </physiologicalReaction>
</comment>
<dbReference type="SUPFAM" id="SSF53927">
    <property type="entry name" value="Cytidine deaminase-like"/>
    <property type="match status" value="1"/>
</dbReference>
<evidence type="ECO:0000313" key="17">
    <source>
        <dbReference type="Proteomes" id="UP000694857"/>
    </source>
</evidence>
<evidence type="ECO:0000256" key="10">
    <source>
        <dbReference type="ARBA" id="ARBA00051515"/>
    </source>
</evidence>
<evidence type="ECO:0000256" key="1">
    <source>
        <dbReference type="ARBA" id="ARBA00001947"/>
    </source>
</evidence>
<proteinExistence type="inferred from homology"/>
<feature type="binding site" evidence="14">
    <location>
        <position position="113"/>
    </location>
    <ligand>
        <name>Zn(2+)</name>
        <dbReference type="ChEBI" id="CHEBI:29105"/>
        <note>catalytic</note>
    </ligand>
</feature>
<dbReference type="Pfam" id="PF00383">
    <property type="entry name" value="dCMP_cyt_deam_1"/>
    <property type="match status" value="1"/>
</dbReference>
<dbReference type="Ensembl" id="ENSBMST00010003970.1">
    <property type="protein sequence ID" value="ENSBMSP00010003597.1"/>
    <property type="gene ID" value="ENSBMSG00010002705.1"/>
</dbReference>
<keyword evidence="5" id="KW-0378">Hydrolase</keyword>
<dbReference type="EC" id="3.5.4.12" evidence="7"/>
<evidence type="ECO:0000256" key="14">
    <source>
        <dbReference type="PIRSR" id="PIRSR006019-2"/>
    </source>
</evidence>
<dbReference type="GO" id="GO:0004132">
    <property type="term" value="F:dCMP deaminase activity"/>
    <property type="evidence" value="ECO:0007669"/>
    <property type="project" value="UniProtKB-EC"/>
</dbReference>
<feature type="binding site" evidence="14">
    <location>
        <position position="84"/>
    </location>
    <ligand>
        <name>Zn(2+)</name>
        <dbReference type="ChEBI" id="CHEBI:29105"/>
        <note>catalytic</note>
    </ligand>
</feature>
<evidence type="ECO:0000256" key="11">
    <source>
        <dbReference type="ARBA" id="ARBA00059334"/>
    </source>
</evidence>
<evidence type="ECO:0000256" key="5">
    <source>
        <dbReference type="ARBA" id="ARBA00022801"/>
    </source>
</evidence>
<dbReference type="PANTHER" id="PTHR11086">
    <property type="entry name" value="DEOXYCYTIDYLATE DEAMINASE-RELATED"/>
    <property type="match status" value="1"/>
</dbReference>
<keyword evidence="17" id="KW-1185">Reference proteome</keyword>
<dbReference type="PROSITE" id="PS51747">
    <property type="entry name" value="CYT_DCMP_DEAMINASES_2"/>
    <property type="match status" value="1"/>
</dbReference>
<dbReference type="PIRSF" id="PIRSF006019">
    <property type="entry name" value="dCMP_deaminase"/>
    <property type="match status" value="1"/>
</dbReference>
<keyword evidence="6 14" id="KW-0862">Zinc</keyword>
<dbReference type="Gene3D" id="3.40.140.10">
    <property type="entry name" value="Cytidine Deaminase, domain 2"/>
    <property type="match status" value="1"/>
</dbReference>
<evidence type="ECO:0000256" key="8">
    <source>
        <dbReference type="ARBA" id="ARBA00041763"/>
    </source>
</evidence>
<evidence type="ECO:0000256" key="3">
    <source>
        <dbReference type="ARBA" id="ARBA00022723"/>
    </source>
</evidence>
<evidence type="ECO:0000259" key="15">
    <source>
        <dbReference type="PROSITE" id="PS51747"/>
    </source>
</evidence>
<evidence type="ECO:0000256" key="12">
    <source>
        <dbReference type="ARBA" id="ARBA00071582"/>
    </source>
</evidence>
<dbReference type="InterPro" id="IPR016193">
    <property type="entry name" value="Cytidine_deaminase-like"/>
</dbReference>
<dbReference type="OMA" id="HQPQMKE"/>
<dbReference type="AlphaFoldDB" id="A0A8C0CBG9"/>
<comment type="catalytic activity">
    <reaction evidence="10">
        <text>dCMP + H2O + H(+) = dUMP + NH4(+)</text>
        <dbReference type="Rhea" id="RHEA:22924"/>
        <dbReference type="ChEBI" id="CHEBI:15377"/>
        <dbReference type="ChEBI" id="CHEBI:15378"/>
        <dbReference type="ChEBI" id="CHEBI:28938"/>
        <dbReference type="ChEBI" id="CHEBI:57566"/>
        <dbReference type="ChEBI" id="CHEBI:246422"/>
        <dbReference type="EC" id="3.5.4.12"/>
    </reaction>
    <physiologicalReaction direction="left-to-right" evidence="10">
        <dbReference type="Rhea" id="RHEA:22925"/>
    </physiologicalReaction>
</comment>
<name>A0A8C0CBG9_BALMU</name>
<feature type="active site" description="Proton donor" evidence="13">
    <location>
        <position position="86"/>
    </location>
</feature>
<feature type="binding site" evidence="14">
    <location>
        <position position="110"/>
    </location>
    <ligand>
        <name>Zn(2+)</name>
        <dbReference type="ChEBI" id="CHEBI:29105"/>
        <note>catalytic</note>
    </ligand>
</feature>
<comment type="function">
    <text evidence="11">Catalyzes the deamination of dCMP to dUMP, providing the nucleoside monophosphate substrate for the thymidylate synthase/TYMS. Also, part of a nucleotide salvage pathway that eliminates epigenetically modified 5-hydroxymethyl-dCMP (hmdCMP) in a two-step process entailing deamination to cytotoxic 5-hydroxymethyl-dUMP (hmdUMP), followed by its hydrolysis into 5-hydroxymethyluracil (hmU) and 2-deoxy-D-ribose 5-phosphate (deoxyribosephosphate). Catalyzes the first step in that pathway, the deamination of 5-hydroxymethyl-dCMP (hmdCMP).</text>
</comment>
<evidence type="ECO:0000313" key="18">
    <source>
        <dbReference type="RefSeq" id="XP_036699354.1"/>
    </source>
</evidence>
<dbReference type="PANTHER" id="PTHR11086:SF18">
    <property type="entry name" value="DEOXYCYTIDYLATE DEAMINASE"/>
    <property type="match status" value="1"/>
</dbReference>
<gene>
    <name evidence="18" type="primary">LOC118890506</name>
</gene>
<dbReference type="InterPro" id="IPR035105">
    <property type="entry name" value="Deoxycytidylate_deaminase_dom"/>
</dbReference>
<dbReference type="GO" id="GO:0006220">
    <property type="term" value="P:pyrimidine nucleotide metabolic process"/>
    <property type="evidence" value="ECO:0007669"/>
    <property type="project" value="InterPro"/>
</dbReference>
<protein>
    <recommendedName>
        <fullName evidence="12">Deoxycytidylate deaminase</fullName>
        <ecNumber evidence="7">3.5.4.12</ecNumber>
    </recommendedName>
    <alternativeName>
        <fullName evidence="8">dCMP deaminase</fullName>
    </alternativeName>
</protein>
<organism evidence="16">
    <name type="scientific">Balaenoptera musculus</name>
    <name type="common">Blue whale</name>
    <dbReference type="NCBI Taxonomy" id="9771"/>
    <lineage>
        <taxon>Eukaryota</taxon>
        <taxon>Metazoa</taxon>
        <taxon>Chordata</taxon>
        <taxon>Craniata</taxon>
        <taxon>Vertebrata</taxon>
        <taxon>Euteleostomi</taxon>
        <taxon>Mammalia</taxon>
        <taxon>Eutheria</taxon>
        <taxon>Laurasiatheria</taxon>
        <taxon>Artiodactyla</taxon>
        <taxon>Whippomorpha</taxon>
        <taxon>Cetacea</taxon>
        <taxon>Mysticeti</taxon>
        <taxon>Balaenopteridae</taxon>
        <taxon>Balaenoptera</taxon>
    </lineage>
</organism>
<dbReference type="OrthoDB" id="6710946at2759"/>
<reference evidence="18" key="2">
    <citation type="submission" date="2025-04" db="UniProtKB">
        <authorList>
            <consortium name="RefSeq"/>
        </authorList>
    </citation>
    <scope>IDENTIFICATION</scope>
    <source>
        <tissue evidence="18">Epidermis and Blubber</tissue>
    </source>
</reference>
<dbReference type="InterPro" id="IPR015517">
    <property type="entry name" value="dCMP_deaminase-rel"/>
</dbReference>
<dbReference type="InterPro" id="IPR002125">
    <property type="entry name" value="CMP_dCMP_dom"/>
</dbReference>
<feature type="domain" description="CMP/dCMP-type deaminase" evidence="15">
    <location>
        <begin position="14"/>
        <end position="145"/>
    </location>
</feature>
<dbReference type="FunFam" id="3.40.140.10:FF:000021">
    <property type="entry name" value="Deoxycytidylate deaminase"/>
    <property type="match status" value="1"/>
</dbReference>
<accession>A0A8C0CBG9</accession>
<evidence type="ECO:0000256" key="7">
    <source>
        <dbReference type="ARBA" id="ARBA00038938"/>
    </source>
</evidence>
<dbReference type="GO" id="GO:0009165">
    <property type="term" value="P:nucleotide biosynthetic process"/>
    <property type="evidence" value="ECO:0007669"/>
    <property type="project" value="UniProtKB-KW"/>
</dbReference>
<comment type="cofactor">
    <cofactor evidence="1 14">
        <name>Zn(2+)</name>
        <dbReference type="ChEBI" id="CHEBI:29105"/>
    </cofactor>
</comment>
<sequence length="178" mass="19844">MSEFPCEKRDDHLEWPEYFMAVAFLSAQRSKDPNSQVGACIVNAENKIVGTGYSGMPNGCSDDLLPWRRTAESILDTKYPYVCHTELNAIMNKNSADVKGCTMYVALFLCNECAKLIIQAGIKEVIFMSDKYHDSSETTAARLVFETAGVSFGKFTPKCSQIVIDFDSINSRPSQKLQ</sequence>
<dbReference type="RefSeq" id="XP_036699354.1">
    <property type="nucleotide sequence ID" value="XM_036843459.1"/>
</dbReference>
<dbReference type="InterPro" id="IPR016473">
    <property type="entry name" value="dCMP_deaminase"/>
</dbReference>
<evidence type="ECO:0000256" key="13">
    <source>
        <dbReference type="PIRSR" id="PIRSR006019-1"/>
    </source>
</evidence>
<dbReference type="GO" id="GO:0008270">
    <property type="term" value="F:zinc ion binding"/>
    <property type="evidence" value="ECO:0007669"/>
    <property type="project" value="InterPro"/>
</dbReference>
<comment type="similarity">
    <text evidence="2">Belongs to the cytidine and deoxycytidylate deaminase family.</text>
</comment>
<dbReference type="Proteomes" id="UP000694857">
    <property type="component" value="Chromosome 2"/>
</dbReference>
<dbReference type="GO" id="GO:0005737">
    <property type="term" value="C:cytoplasm"/>
    <property type="evidence" value="ECO:0007669"/>
    <property type="project" value="TreeGrafter"/>
</dbReference>
<evidence type="ECO:0000313" key="16">
    <source>
        <dbReference type="Ensembl" id="ENSBMSP00010003597.1"/>
    </source>
</evidence>
<dbReference type="GeneID" id="118890506"/>
<evidence type="ECO:0000256" key="9">
    <source>
        <dbReference type="ARBA" id="ARBA00050096"/>
    </source>
</evidence>
<dbReference type="KEGG" id="bmus:118890506"/>
<reference evidence="16" key="1">
    <citation type="submission" date="2023-09" db="UniProtKB">
        <authorList>
            <consortium name="Ensembl"/>
        </authorList>
    </citation>
    <scope>IDENTIFICATION</scope>
</reference>
<evidence type="ECO:0000256" key="4">
    <source>
        <dbReference type="ARBA" id="ARBA00022727"/>
    </source>
</evidence>
<dbReference type="GeneTree" id="ENSGT00940000153676"/>
<evidence type="ECO:0000256" key="6">
    <source>
        <dbReference type="ARBA" id="ARBA00022833"/>
    </source>
</evidence>
<keyword evidence="3 14" id="KW-0479">Metal-binding</keyword>
<keyword evidence="4" id="KW-0545">Nucleotide biosynthesis</keyword>